<protein>
    <submittedName>
        <fullName evidence="1">DUF924 domain-containing protein</fullName>
    </submittedName>
</protein>
<sequence>MADDLGGKVREVHAEAAAILRFWFDEMPAEARFAKDDAVDRECERRFGDVRDAILASGASGWRADADSLLAAVIALDQFSRNIHRGGPRAFEADALALSLAREAIANGWDTGMDTERCQFLYMPFQHAEDANVQAESVALFARLGDRQVLEYAQGHKALIDRFGRFPHRNQALGRRSTPEELEYLSQPGAGY</sequence>
<evidence type="ECO:0000313" key="2">
    <source>
        <dbReference type="Proteomes" id="UP000266693"/>
    </source>
</evidence>
<dbReference type="InterPro" id="IPR010323">
    <property type="entry name" value="DUF924"/>
</dbReference>
<name>A0A396RLA9_9SPHN</name>
<evidence type="ECO:0000313" key="1">
    <source>
        <dbReference type="EMBL" id="RHW17107.1"/>
    </source>
</evidence>
<gene>
    <name evidence="1" type="ORF">D1610_11145</name>
</gene>
<dbReference type="EMBL" id="QWLV01000005">
    <property type="protein sequence ID" value="RHW17107.1"/>
    <property type="molecule type" value="Genomic_DNA"/>
</dbReference>
<dbReference type="InterPro" id="IPR011990">
    <property type="entry name" value="TPR-like_helical_dom_sf"/>
</dbReference>
<dbReference type="RefSeq" id="WP_118864272.1">
    <property type="nucleotide sequence ID" value="NZ_QWLV01000005.1"/>
</dbReference>
<dbReference type="SUPFAM" id="SSF48452">
    <property type="entry name" value="TPR-like"/>
    <property type="match status" value="1"/>
</dbReference>
<dbReference type="Pfam" id="PF06041">
    <property type="entry name" value="DUF924"/>
    <property type="match status" value="1"/>
</dbReference>
<reference evidence="1 2" key="1">
    <citation type="submission" date="2018-08" db="EMBL/GenBank/DDBJ databases">
        <title>The multiple taxonomic identification of Sphingomonas gilva.</title>
        <authorList>
            <person name="Zhu D."/>
            <person name="Zheng S."/>
        </authorList>
    </citation>
    <scope>NUCLEOTIDE SEQUENCE [LARGE SCALE GENOMIC DNA]</scope>
    <source>
        <strain evidence="1 2">ZDH117</strain>
    </source>
</reference>
<organism evidence="1 2">
    <name type="scientific">Sphingomonas gilva</name>
    <dbReference type="NCBI Taxonomy" id="2305907"/>
    <lineage>
        <taxon>Bacteria</taxon>
        <taxon>Pseudomonadati</taxon>
        <taxon>Pseudomonadota</taxon>
        <taxon>Alphaproteobacteria</taxon>
        <taxon>Sphingomonadales</taxon>
        <taxon>Sphingomonadaceae</taxon>
        <taxon>Sphingomonas</taxon>
    </lineage>
</organism>
<dbReference type="AlphaFoldDB" id="A0A396RLA9"/>
<dbReference type="Gene3D" id="1.20.58.320">
    <property type="entry name" value="TPR-like"/>
    <property type="match status" value="1"/>
</dbReference>
<dbReference type="Proteomes" id="UP000266693">
    <property type="component" value="Unassembled WGS sequence"/>
</dbReference>
<proteinExistence type="predicted"/>
<comment type="caution">
    <text evidence="1">The sequence shown here is derived from an EMBL/GenBank/DDBJ whole genome shotgun (WGS) entry which is preliminary data.</text>
</comment>
<keyword evidence="2" id="KW-1185">Reference proteome</keyword>
<dbReference type="Gene3D" id="1.25.40.10">
    <property type="entry name" value="Tetratricopeptide repeat domain"/>
    <property type="match status" value="1"/>
</dbReference>
<dbReference type="OrthoDB" id="7593450at2"/>
<accession>A0A396RLA9</accession>